<organism evidence="2 3">
    <name type="scientific">Eikenella halliae</name>
    <dbReference type="NCBI Taxonomy" id="1795832"/>
    <lineage>
        <taxon>Bacteria</taxon>
        <taxon>Pseudomonadati</taxon>
        <taxon>Pseudomonadota</taxon>
        <taxon>Betaproteobacteria</taxon>
        <taxon>Neisseriales</taxon>
        <taxon>Neisseriaceae</taxon>
        <taxon>Eikenella</taxon>
    </lineage>
</organism>
<dbReference type="SUPFAM" id="SSF53807">
    <property type="entry name" value="Helical backbone' metal receptor"/>
    <property type="match status" value="1"/>
</dbReference>
<dbReference type="Gene3D" id="3.40.50.1980">
    <property type="entry name" value="Nitrogenase molybdenum iron protein domain"/>
    <property type="match status" value="2"/>
</dbReference>
<proteinExistence type="predicted"/>
<dbReference type="PANTHER" id="PTHR30535:SF34">
    <property type="entry name" value="MOLYBDATE-BINDING PROTEIN MOLA"/>
    <property type="match status" value="1"/>
</dbReference>
<protein>
    <recommendedName>
        <fullName evidence="1">Fe/B12 periplasmic-binding domain-containing protein</fullName>
    </recommendedName>
</protein>
<dbReference type="Pfam" id="PF01497">
    <property type="entry name" value="Peripla_BP_2"/>
    <property type="match status" value="1"/>
</dbReference>
<accession>A0A1B6W0B1</accession>
<evidence type="ECO:0000313" key="3">
    <source>
        <dbReference type="Proteomes" id="UP000077726"/>
    </source>
</evidence>
<dbReference type="PROSITE" id="PS51318">
    <property type="entry name" value="TAT"/>
    <property type="match status" value="1"/>
</dbReference>
<dbReference type="PROSITE" id="PS51257">
    <property type="entry name" value="PROKAR_LIPOPROTEIN"/>
    <property type="match status" value="1"/>
</dbReference>
<dbReference type="STRING" id="1795832.A7Q00_03325"/>
<dbReference type="PANTHER" id="PTHR30535">
    <property type="entry name" value="VITAMIN B12-BINDING PROTEIN"/>
    <property type="match status" value="1"/>
</dbReference>
<dbReference type="InterPro" id="IPR006311">
    <property type="entry name" value="TAT_signal"/>
</dbReference>
<dbReference type="AlphaFoldDB" id="A0A1B6W0B1"/>
<evidence type="ECO:0000259" key="1">
    <source>
        <dbReference type="PROSITE" id="PS50983"/>
    </source>
</evidence>
<gene>
    <name evidence="2" type="ORF">A7Q00_03325</name>
</gene>
<evidence type="ECO:0000313" key="2">
    <source>
        <dbReference type="EMBL" id="OAM44009.1"/>
    </source>
</evidence>
<reference evidence="3" key="1">
    <citation type="submission" date="2016-05" db="EMBL/GenBank/DDBJ databases">
        <title>Draft genome of Corynebacterium afermentans subsp. afermentans LCDC 88199T.</title>
        <authorList>
            <person name="Bernier A.-M."/>
            <person name="Bernard K."/>
        </authorList>
    </citation>
    <scope>NUCLEOTIDE SEQUENCE [LARGE SCALE GENOMIC DNA]</scope>
    <source>
        <strain evidence="3">NML130454</strain>
    </source>
</reference>
<dbReference type="PROSITE" id="PS50983">
    <property type="entry name" value="FE_B12_PBP"/>
    <property type="match status" value="1"/>
</dbReference>
<dbReference type="EMBL" id="LXSQ01000008">
    <property type="protein sequence ID" value="OAM44009.1"/>
    <property type="molecule type" value="Genomic_DNA"/>
</dbReference>
<dbReference type="OrthoDB" id="9775594at2"/>
<feature type="domain" description="Fe/B12 periplasmic-binding" evidence="1">
    <location>
        <begin position="68"/>
        <end position="331"/>
    </location>
</feature>
<comment type="caution">
    <text evidence="2">The sequence shown here is derived from an EMBL/GenBank/DDBJ whole genome shotgun (WGS) entry which is preliminary data.</text>
</comment>
<name>A0A1B6W0B1_9NEIS</name>
<dbReference type="RefSeq" id="WP_064089216.1">
    <property type="nucleotide sequence ID" value="NZ_LXSQ01000008.1"/>
</dbReference>
<dbReference type="InterPro" id="IPR002491">
    <property type="entry name" value="ABC_transptr_periplasmic_BD"/>
</dbReference>
<keyword evidence="3" id="KW-1185">Reference proteome</keyword>
<dbReference type="GO" id="GO:0071281">
    <property type="term" value="P:cellular response to iron ion"/>
    <property type="evidence" value="ECO:0007669"/>
    <property type="project" value="TreeGrafter"/>
</dbReference>
<dbReference type="InterPro" id="IPR050902">
    <property type="entry name" value="ABC_Transporter_SBP"/>
</dbReference>
<sequence length="362" mass="39243">MISRRDFLRSLMAGSLLLAGCRPHENDAPEAPASAPQSASGLLHIFGLPENERSEFLRSKSNTRAFRRLYAAGPPAEVLLYALAPERLVGWTAQKRPQALAMLSEASRHLPPLGGINGRGSPISLERLLAEKIDAVVDVGVVSEATVSTAQQTAKQLGVPYLLLEGRLAQSAEQIRQLGSLIASPHTERLATLAEQALAFAQREAAARSRPVSVYLARGRDGLETGRRNSIHTEVAELLGARNVGDALAGGGLAQVSIEQIILWQPDWILTQEADFAVQVARNPLWKNVKAVRKGRIGLLPRLPYGWIDGPPGINRLPGLYALAAILSGQPPARYREQILPLLEALYHHHPDPTQQRLLGLA</sequence>
<dbReference type="Proteomes" id="UP000077726">
    <property type="component" value="Unassembled WGS sequence"/>
</dbReference>